<evidence type="ECO:0000259" key="8">
    <source>
        <dbReference type="Pfam" id="PF04082"/>
    </source>
</evidence>
<feature type="domain" description="Xylanolytic transcriptional activator regulatory" evidence="8">
    <location>
        <begin position="270"/>
        <end position="437"/>
    </location>
</feature>
<keyword evidence="2" id="KW-0862">Zinc</keyword>
<proteinExistence type="predicted"/>
<keyword evidence="4" id="KW-0238">DNA-binding</keyword>
<organism evidence="9 10">
    <name type="scientific">Aspergillus pseudocaelatus</name>
    <dbReference type="NCBI Taxonomy" id="1825620"/>
    <lineage>
        <taxon>Eukaryota</taxon>
        <taxon>Fungi</taxon>
        <taxon>Dikarya</taxon>
        <taxon>Ascomycota</taxon>
        <taxon>Pezizomycotina</taxon>
        <taxon>Eurotiomycetes</taxon>
        <taxon>Eurotiomycetidae</taxon>
        <taxon>Eurotiales</taxon>
        <taxon>Aspergillaceae</taxon>
        <taxon>Aspergillus</taxon>
        <taxon>Aspergillus subgen. Circumdati</taxon>
    </lineage>
</organism>
<feature type="region of interest" description="Disordered" evidence="7">
    <location>
        <begin position="148"/>
        <end position="179"/>
    </location>
</feature>
<evidence type="ECO:0000256" key="4">
    <source>
        <dbReference type="ARBA" id="ARBA00023125"/>
    </source>
</evidence>
<feature type="compositionally biased region" description="Basic and acidic residues" evidence="7">
    <location>
        <begin position="170"/>
        <end position="179"/>
    </location>
</feature>
<evidence type="ECO:0000313" key="9">
    <source>
        <dbReference type="EMBL" id="KAE8423557.1"/>
    </source>
</evidence>
<dbReference type="PANTHER" id="PTHR31313">
    <property type="entry name" value="TY1 ENHANCER ACTIVATOR"/>
    <property type="match status" value="1"/>
</dbReference>
<keyword evidence="5" id="KW-0804">Transcription</keyword>
<reference evidence="9 10" key="1">
    <citation type="submission" date="2019-04" db="EMBL/GenBank/DDBJ databases">
        <authorList>
            <consortium name="DOE Joint Genome Institute"/>
            <person name="Mondo S."/>
            <person name="Kjaerbolling I."/>
            <person name="Vesth T."/>
            <person name="Frisvad J.C."/>
            <person name="Nybo J.L."/>
            <person name="Theobald S."/>
            <person name="Kildgaard S."/>
            <person name="Isbrandt T."/>
            <person name="Kuo A."/>
            <person name="Sato A."/>
            <person name="Lyhne E.K."/>
            <person name="Kogle M.E."/>
            <person name="Wiebenga A."/>
            <person name="Kun R.S."/>
            <person name="Lubbers R.J."/>
            <person name="Makela M.R."/>
            <person name="Barry K."/>
            <person name="Chovatia M."/>
            <person name="Clum A."/>
            <person name="Daum C."/>
            <person name="Haridas S."/>
            <person name="He G."/>
            <person name="LaButti K."/>
            <person name="Lipzen A."/>
            <person name="Riley R."/>
            <person name="Salamov A."/>
            <person name="Simmons B.A."/>
            <person name="Magnuson J.K."/>
            <person name="Henrissat B."/>
            <person name="Mortensen U.H."/>
            <person name="Larsen T.O."/>
            <person name="Devries R.P."/>
            <person name="Grigoriev I.V."/>
            <person name="Machida M."/>
            <person name="Baker S.E."/>
            <person name="Andersen M.R."/>
            <person name="Cantor M.N."/>
            <person name="Hua S.X."/>
        </authorList>
    </citation>
    <scope>NUCLEOTIDE SEQUENCE [LARGE SCALE GENOMIC DNA]</scope>
    <source>
        <strain evidence="9 10">CBS 117616</strain>
    </source>
</reference>
<evidence type="ECO:0000256" key="2">
    <source>
        <dbReference type="ARBA" id="ARBA00022833"/>
    </source>
</evidence>
<dbReference type="CDD" id="cd12148">
    <property type="entry name" value="fungal_TF_MHR"/>
    <property type="match status" value="1"/>
</dbReference>
<dbReference type="PANTHER" id="PTHR31313:SF77">
    <property type="entry name" value="ZN(II)2CYS6 TRANSCRIPTION FACTOR (EUROFUNG)"/>
    <property type="match status" value="1"/>
</dbReference>
<dbReference type="EMBL" id="ML735688">
    <property type="protein sequence ID" value="KAE8423557.1"/>
    <property type="molecule type" value="Genomic_DNA"/>
</dbReference>
<feature type="compositionally biased region" description="Low complexity" evidence="7">
    <location>
        <begin position="151"/>
        <end position="165"/>
    </location>
</feature>
<keyword evidence="3" id="KW-0805">Transcription regulation</keyword>
<evidence type="ECO:0000256" key="6">
    <source>
        <dbReference type="ARBA" id="ARBA00023242"/>
    </source>
</evidence>
<evidence type="ECO:0000256" key="1">
    <source>
        <dbReference type="ARBA" id="ARBA00022723"/>
    </source>
</evidence>
<dbReference type="InterPro" id="IPR007219">
    <property type="entry name" value="XnlR_reg_dom"/>
</dbReference>
<dbReference type="Proteomes" id="UP000325395">
    <property type="component" value="Unassembled WGS sequence"/>
</dbReference>
<evidence type="ECO:0000313" key="10">
    <source>
        <dbReference type="Proteomes" id="UP000325395"/>
    </source>
</evidence>
<dbReference type="InterPro" id="IPR051615">
    <property type="entry name" value="Transcr_Regulatory_Elem"/>
</dbReference>
<keyword evidence="1" id="KW-0479">Metal-binding</keyword>
<sequence length="689" mass="78089">MPLNYSFTPFSKLLVISITYKHSERILMLRYRFAGGFCAFYKGRLGAKSSHNDAQAEKNYNGAQRLQSEEKVPLRLAIKILSERVNELHQLIGENSLQLPPMSQEKSTLLRKVLDRLGLTNAGYPSSQYPQCNSEFVKHESRFDSSYALRSPPGGNILNSSSGSSAKDPNSLHDLDRYTTHSPLTRGTFLKSLGKLSESPESRIINVDPRSLERYSGNDEMEHVVHQLSDRAGKLQIWPQNAVYGDLRSYINGLYPSQDVPIVLEEHLVNLYFSWHNPSLHLVDRRLYEAAKPKCHDVLDNSPFYSEALKYAMCCLGAASDSRFSPAFTTFPKTLAGFFRDRARHILEADLDHPTVSTVQTLVILSSHEIGNLNDSRGSLYSAMALRLAFDLGLHHDMSDDVSNGRINAEEAYLRRTVFFAAHTTDNLLDFYLGRPFCRTTRPEIIGSLKATESQRAPSEWFPYTSPEPASSSSFLDYTAILNEQHAIMCGIMHPCGYNFHGPLDLPQSQLQKLRGSIIEDLWNWKAKLPPALQINVLDCTTPYLPQVLMLHMQYYQNLIYIHRPFMSRCYVQPYSQLGPEYLHAREVCIESAISIAKILTVYETRYGFRRVSARIVPITSSAALMLLFAAGYHLLAKHGNSAPYLSTCFRALHEFSNSWESAERARNCLMKLRQQWQVHTQSKPPCGL</sequence>
<name>A0ABQ6X2K3_9EURO</name>
<protein>
    <recommendedName>
        <fullName evidence="8">Xylanolytic transcriptional activator regulatory domain-containing protein</fullName>
    </recommendedName>
</protein>
<evidence type="ECO:0000256" key="3">
    <source>
        <dbReference type="ARBA" id="ARBA00023015"/>
    </source>
</evidence>
<dbReference type="Pfam" id="PF04082">
    <property type="entry name" value="Fungal_trans"/>
    <property type="match status" value="1"/>
</dbReference>
<gene>
    <name evidence="9" type="ORF">BDV36DRAFT_279086</name>
</gene>
<keyword evidence="10" id="KW-1185">Reference proteome</keyword>
<accession>A0ABQ6X2K3</accession>
<evidence type="ECO:0000256" key="7">
    <source>
        <dbReference type="SAM" id="MobiDB-lite"/>
    </source>
</evidence>
<evidence type="ECO:0000256" key="5">
    <source>
        <dbReference type="ARBA" id="ARBA00023163"/>
    </source>
</evidence>
<keyword evidence="6" id="KW-0539">Nucleus</keyword>